<evidence type="ECO:0000313" key="7">
    <source>
        <dbReference type="EMBL" id="SFV67877.1"/>
    </source>
</evidence>
<dbReference type="Gene3D" id="3.40.1190.10">
    <property type="entry name" value="Mur-like, catalytic domain"/>
    <property type="match status" value="1"/>
</dbReference>
<keyword evidence="1 7" id="KW-0436">Ligase</keyword>
<gene>
    <name evidence="7" type="ORF">MNB_SV-13-1082</name>
</gene>
<dbReference type="InterPro" id="IPR036565">
    <property type="entry name" value="Mur-like_cat_sf"/>
</dbReference>
<dbReference type="EC" id="6.3.2.8" evidence="7"/>
<name>A0A1W1CQB9_9ZZZZ</name>
<reference evidence="7" key="1">
    <citation type="submission" date="2016-10" db="EMBL/GenBank/DDBJ databases">
        <authorList>
            <person name="de Groot N.N."/>
        </authorList>
    </citation>
    <scope>NUCLEOTIDE SEQUENCE</scope>
</reference>
<keyword evidence="2" id="KW-0547">Nucleotide-binding</keyword>
<evidence type="ECO:0000256" key="1">
    <source>
        <dbReference type="ARBA" id="ARBA00022598"/>
    </source>
</evidence>
<dbReference type="Pfam" id="PF02875">
    <property type="entry name" value="Mur_ligase_C"/>
    <property type="match status" value="1"/>
</dbReference>
<keyword evidence="3" id="KW-0067">ATP-binding</keyword>
<accession>A0A1W1CQB9</accession>
<evidence type="ECO:0000259" key="5">
    <source>
        <dbReference type="Pfam" id="PF02875"/>
    </source>
</evidence>
<evidence type="ECO:0000259" key="4">
    <source>
        <dbReference type="Pfam" id="PF01225"/>
    </source>
</evidence>
<dbReference type="EMBL" id="FPHM01000114">
    <property type="protein sequence ID" value="SFV67877.1"/>
    <property type="molecule type" value="Genomic_DNA"/>
</dbReference>
<dbReference type="Pfam" id="PF08245">
    <property type="entry name" value="Mur_ligase_M"/>
    <property type="match status" value="1"/>
</dbReference>
<dbReference type="SUPFAM" id="SSF51984">
    <property type="entry name" value="MurCD N-terminal domain"/>
    <property type="match status" value="1"/>
</dbReference>
<dbReference type="Gene3D" id="3.40.50.720">
    <property type="entry name" value="NAD(P)-binding Rossmann-like Domain"/>
    <property type="match status" value="1"/>
</dbReference>
<feature type="domain" description="Mur ligase N-terminal catalytic" evidence="4">
    <location>
        <begin position="2"/>
        <end position="58"/>
    </location>
</feature>
<dbReference type="PANTHER" id="PTHR43445">
    <property type="entry name" value="UDP-N-ACETYLMURAMATE--L-ALANINE LIGASE-RELATED"/>
    <property type="match status" value="1"/>
</dbReference>
<feature type="domain" description="Mur ligase C-terminal" evidence="5">
    <location>
        <begin position="254"/>
        <end position="328"/>
    </location>
</feature>
<dbReference type="InterPro" id="IPR036615">
    <property type="entry name" value="Mur_ligase_C_dom_sf"/>
</dbReference>
<dbReference type="SUPFAM" id="SSF53623">
    <property type="entry name" value="MurD-like peptide ligases, catalytic domain"/>
    <property type="match status" value="1"/>
</dbReference>
<dbReference type="InterPro" id="IPR013221">
    <property type="entry name" value="Mur_ligase_cen"/>
</dbReference>
<protein>
    <submittedName>
        <fullName evidence="7">UDP-N-acetylmuramate--alanine ligase</fullName>
        <ecNumber evidence="7">6.3.2.8</ecNumber>
    </submittedName>
</protein>
<dbReference type="GO" id="GO:0005524">
    <property type="term" value="F:ATP binding"/>
    <property type="evidence" value="ECO:0007669"/>
    <property type="project" value="UniProtKB-KW"/>
</dbReference>
<evidence type="ECO:0000256" key="2">
    <source>
        <dbReference type="ARBA" id="ARBA00022741"/>
    </source>
</evidence>
<proteinExistence type="predicted"/>
<dbReference type="InterPro" id="IPR004101">
    <property type="entry name" value="Mur_ligase_C"/>
</dbReference>
<evidence type="ECO:0000259" key="6">
    <source>
        <dbReference type="Pfam" id="PF08245"/>
    </source>
</evidence>
<feature type="domain" description="Mur ligase central" evidence="6">
    <location>
        <begin position="66"/>
        <end position="173"/>
    </location>
</feature>
<dbReference type="AlphaFoldDB" id="A0A1W1CQB9"/>
<dbReference type="PANTHER" id="PTHR43445:SF3">
    <property type="entry name" value="UDP-N-ACETYLMURAMATE--L-ALANINE LIGASE"/>
    <property type="match status" value="1"/>
</dbReference>
<evidence type="ECO:0000256" key="3">
    <source>
        <dbReference type="ARBA" id="ARBA00022840"/>
    </source>
</evidence>
<dbReference type="Pfam" id="PF01225">
    <property type="entry name" value="Mur_ligase"/>
    <property type="match status" value="1"/>
</dbReference>
<organism evidence="7">
    <name type="scientific">hydrothermal vent metagenome</name>
    <dbReference type="NCBI Taxonomy" id="652676"/>
    <lineage>
        <taxon>unclassified sequences</taxon>
        <taxon>metagenomes</taxon>
        <taxon>ecological metagenomes</taxon>
    </lineage>
</organism>
<dbReference type="SUPFAM" id="SSF53244">
    <property type="entry name" value="MurD-like peptide ligases, peptide-binding domain"/>
    <property type="match status" value="1"/>
</dbReference>
<dbReference type="GO" id="GO:0008763">
    <property type="term" value="F:UDP-N-acetylmuramate-L-alanine ligase activity"/>
    <property type="evidence" value="ECO:0007669"/>
    <property type="project" value="UniProtKB-EC"/>
</dbReference>
<dbReference type="Gene3D" id="3.90.190.20">
    <property type="entry name" value="Mur ligase, C-terminal domain"/>
    <property type="match status" value="1"/>
</dbReference>
<dbReference type="InterPro" id="IPR050061">
    <property type="entry name" value="MurCDEF_pg_biosynth"/>
</dbReference>
<dbReference type="InterPro" id="IPR000713">
    <property type="entry name" value="Mur_ligase_N"/>
</dbReference>
<sequence length="397" mass="44879">MALNFGAKITIPHHADAVEGVDRIIYSAAVRPNNPEYQRAKELGIELLSRKESLKTILGDKEVYAVGGAHGKSTTSAMLSSIIPNSNALIGAISKEFGSNVRHADNNKVVFEADESDESFLNSNPYLAIVTNVEPEHMEYYEYDEERFYNAYRNFLNLAKVRVINAEDEFLASLDIDAIKLYPSKDISNIEFVLVNGEPYTKFKLKEFGNFEVFGFGNHIALDASLAILGALEMGESIEDIRNNLINYKGIKKRFDIVQNYEDCVVIDDYGHHPTEIKVTIQSLQAYKKLRGFNKLNVIWQPHKYSRTLDNLQAFVECFEGVDELTILPIWSAGEIEVEIDLKGAFSRYKLHMADRVTRKDGVVQIIQNNNIIQEYREDLITAFGAGDITYQIRGEA</sequence>